<evidence type="ECO:0000313" key="10">
    <source>
        <dbReference type="Proteomes" id="UP000824239"/>
    </source>
</evidence>
<feature type="transmembrane region" description="Helical" evidence="7">
    <location>
        <begin position="99"/>
        <end position="119"/>
    </location>
</feature>
<feature type="transmembrane region" description="Helical" evidence="7">
    <location>
        <begin position="271"/>
        <end position="288"/>
    </location>
</feature>
<evidence type="ECO:0000259" key="8">
    <source>
        <dbReference type="PROSITE" id="PS50850"/>
    </source>
</evidence>
<evidence type="ECO:0000256" key="3">
    <source>
        <dbReference type="ARBA" id="ARBA00022448"/>
    </source>
</evidence>
<keyword evidence="3" id="KW-0813">Transport</keyword>
<evidence type="ECO:0000256" key="1">
    <source>
        <dbReference type="ARBA" id="ARBA00004651"/>
    </source>
</evidence>
<evidence type="ECO:0000313" key="9">
    <source>
        <dbReference type="EMBL" id="HIR51499.1"/>
    </source>
</evidence>
<dbReference type="Proteomes" id="UP000824239">
    <property type="component" value="Unassembled WGS sequence"/>
</dbReference>
<feature type="transmembrane region" description="Helical" evidence="7">
    <location>
        <begin position="159"/>
        <end position="178"/>
    </location>
</feature>
<dbReference type="GO" id="GO:0022857">
    <property type="term" value="F:transmembrane transporter activity"/>
    <property type="evidence" value="ECO:0007669"/>
    <property type="project" value="InterPro"/>
</dbReference>
<reference evidence="9" key="2">
    <citation type="journal article" date="2021" name="PeerJ">
        <title>Extensive microbial diversity within the chicken gut microbiome revealed by metagenomics and culture.</title>
        <authorList>
            <person name="Gilroy R."/>
            <person name="Ravi A."/>
            <person name="Getino M."/>
            <person name="Pursley I."/>
            <person name="Horton D.L."/>
            <person name="Alikhan N.F."/>
            <person name="Baker D."/>
            <person name="Gharbi K."/>
            <person name="Hall N."/>
            <person name="Watson M."/>
            <person name="Adriaenssens E.M."/>
            <person name="Foster-Nyarko E."/>
            <person name="Jarju S."/>
            <person name="Secka A."/>
            <person name="Antonio M."/>
            <person name="Oren A."/>
            <person name="Chaudhuri R.R."/>
            <person name="La Ragione R."/>
            <person name="Hildebrand F."/>
            <person name="Pallen M.J."/>
        </authorList>
    </citation>
    <scope>NUCLEOTIDE SEQUENCE</scope>
    <source>
        <strain evidence="9">ChiBcec15-4380</strain>
    </source>
</reference>
<keyword evidence="6 7" id="KW-0472">Membrane</keyword>
<organism evidence="9 10">
    <name type="scientific">Candidatus Avoscillospira avicola</name>
    <dbReference type="NCBI Taxonomy" id="2840706"/>
    <lineage>
        <taxon>Bacteria</taxon>
        <taxon>Bacillati</taxon>
        <taxon>Bacillota</taxon>
        <taxon>Clostridia</taxon>
        <taxon>Eubacteriales</taxon>
        <taxon>Oscillospiraceae</taxon>
        <taxon>Oscillospiraceae incertae sedis</taxon>
        <taxon>Candidatus Avoscillospira</taxon>
    </lineage>
</organism>
<feature type="transmembrane region" description="Helical" evidence="7">
    <location>
        <begin position="329"/>
        <end position="349"/>
    </location>
</feature>
<dbReference type="PROSITE" id="PS50850">
    <property type="entry name" value="MFS"/>
    <property type="match status" value="1"/>
</dbReference>
<dbReference type="InterPro" id="IPR051788">
    <property type="entry name" value="MFS_Transporter"/>
</dbReference>
<comment type="similarity">
    <text evidence="2">Belongs to the major facilitator superfamily.</text>
</comment>
<gene>
    <name evidence="9" type="ORF">IAA53_09565</name>
</gene>
<evidence type="ECO:0000256" key="6">
    <source>
        <dbReference type="ARBA" id="ARBA00023136"/>
    </source>
</evidence>
<proteinExistence type="inferred from homology"/>
<feature type="transmembrane region" description="Helical" evidence="7">
    <location>
        <begin position="361"/>
        <end position="380"/>
    </location>
</feature>
<dbReference type="EMBL" id="DVHE01000075">
    <property type="protein sequence ID" value="HIR51499.1"/>
    <property type="molecule type" value="Genomic_DNA"/>
</dbReference>
<evidence type="ECO:0000256" key="2">
    <source>
        <dbReference type="ARBA" id="ARBA00008335"/>
    </source>
</evidence>
<dbReference type="InterPro" id="IPR020846">
    <property type="entry name" value="MFS_dom"/>
</dbReference>
<dbReference type="PANTHER" id="PTHR23514:SF3">
    <property type="entry name" value="BYPASS OF STOP CODON PROTEIN 6"/>
    <property type="match status" value="1"/>
</dbReference>
<dbReference type="Gene3D" id="1.20.1250.20">
    <property type="entry name" value="MFS general substrate transporter like domains"/>
    <property type="match status" value="2"/>
</dbReference>
<evidence type="ECO:0000256" key="5">
    <source>
        <dbReference type="ARBA" id="ARBA00022989"/>
    </source>
</evidence>
<dbReference type="InterPro" id="IPR036259">
    <property type="entry name" value="MFS_trans_sf"/>
</dbReference>
<accession>A0A9D1DJ21</accession>
<feature type="transmembrane region" description="Helical" evidence="7">
    <location>
        <begin position="131"/>
        <end position="153"/>
    </location>
</feature>
<comment type="caution">
    <text evidence="9">The sequence shown here is derived from an EMBL/GenBank/DDBJ whole genome shotgun (WGS) entry which is preliminary data.</text>
</comment>
<feature type="transmembrane region" description="Helical" evidence="7">
    <location>
        <begin position="34"/>
        <end position="58"/>
    </location>
</feature>
<evidence type="ECO:0000256" key="7">
    <source>
        <dbReference type="SAM" id="Phobius"/>
    </source>
</evidence>
<reference evidence="9" key="1">
    <citation type="submission" date="2020-10" db="EMBL/GenBank/DDBJ databases">
        <authorList>
            <person name="Gilroy R."/>
        </authorList>
    </citation>
    <scope>NUCLEOTIDE SEQUENCE</scope>
    <source>
        <strain evidence="9">ChiBcec15-4380</strain>
    </source>
</reference>
<feature type="transmembrane region" description="Helical" evidence="7">
    <location>
        <begin position="294"/>
        <end position="317"/>
    </location>
</feature>
<protein>
    <submittedName>
        <fullName evidence="9">MFS transporter</fullName>
    </submittedName>
</protein>
<dbReference type="GO" id="GO:0005886">
    <property type="term" value="C:plasma membrane"/>
    <property type="evidence" value="ECO:0007669"/>
    <property type="project" value="UniProtKB-SubCell"/>
</dbReference>
<comment type="subcellular location">
    <subcellularLocation>
        <location evidence="1">Cell membrane</location>
        <topology evidence="1">Multi-pass membrane protein</topology>
    </subcellularLocation>
</comment>
<feature type="transmembrane region" description="Helical" evidence="7">
    <location>
        <begin position="208"/>
        <end position="228"/>
    </location>
</feature>
<dbReference type="Pfam" id="PF07690">
    <property type="entry name" value="MFS_1"/>
    <property type="match status" value="1"/>
</dbReference>
<keyword evidence="4 7" id="KW-0812">Transmembrane</keyword>
<feature type="transmembrane region" description="Helical" evidence="7">
    <location>
        <begin position="70"/>
        <end position="93"/>
    </location>
</feature>
<evidence type="ECO:0000256" key="4">
    <source>
        <dbReference type="ARBA" id="ARBA00022692"/>
    </source>
</evidence>
<dbReference type="InterPro" id="IPR011701">
    <property type="entry name" value="MFS"/>
</dbReference>
<dbReference type="PANTHER" id="PTHR23514">
    <property type="entry name" value="BYPASS OF STOP CODON PROTEIN 6"/>
    <property type="match status" value="1"/>
</dbReference>
<feature type="domain" description="Major facilitator superfamily (MFS) profile" evidence="8">
    <location>
        <begin position="5"/>
        <end position="387"/>
    </location>
</feature>
<feature type="transmembrane region" description="Helical" evidence="7">
    <location>
        <begin position="240"/>
        <end position="259"/>
    </location>
</feature>
<dbReference type="SUPFAM" id="SSF103473">
    <property type="entry name" value="MFS general substrate transporter"/>
    <property type="match status" value="1"/>
</dbReference>
<keyword evidence="5 7" id="KW-1133">Transmembrane helix</keyword>
<dbReference type="AlphaFoldDB" id="A0A9D1DJ21"/>
<sequence length="390" mass="41820">MYLLLLAVIYLIFISLGLPDSLLGAGWPAMRLEFGMPVSAAGVITMIIAGCTILSSLMSERLTKRFTTRWVTIASVFLTAAAMFGFSTATAYWMLCLWAIPYGLGAGAIDSAINNYVALHYNGRYMSWLHCFWGVGTIISPYIMSLALTYSTWNAGYRTVSFLQLGIFLVLLLTLPLWKVNQKADAPEEKGPVLGIVGAVKIKGAPNLFLGFFGYCAAEATAMLWASSYLVGTRGISEETAAAFASLFFLGITAGRFAAGFVSDTLGDHKMIRLGASVAAVGIVLMLLPLKTDLLVLAGLVVFGLGCAPVYPSIIHATPANFGADKSQAIIGMQMASAYVGSTFMPPLFGWLSGLVGLQWMPVYLAFFTGLMIVMLEITWKKVAKANHAG</sequence>
<name>A0A9D1DJ21_9FIRM</name>